<proteinExistence type="predicted"/>
<reference evidence="2 3" key="1">
    <citation type="journal article" date="2024" name="Science">
        <title>Giant polyketide synthase enzymes in the biosynthesis of giant marine polyether toxins.</title>
        <authorList>
            <person name="Fallon T.R."/>
            <person name="Shende V.V."/>
            <person name="Wierzbicki I.H."/>
            <person name="Pendleton A.L."/>
            <person name="Watervoot N.F."/>
            <person name="Auber R.P."/>
            <person name="Gonzalez D.J."/>
            <person name="Wisecaver J.H."/>
            <person name="Moore B.S."/>
        </authorList>
    </citation>
    <scope>NUCLEOTIDE SEQUENCE [LARGE SCALE GENOMIC DNA]</scope>
    <source>
        <strain evidence="2 3">12B1</strain>
    </source>
</reference>
<organism evidence="2 3">
    <name type="scientific">Prymnesium parvum</name>
    <name type="common">Toxic golden alga</name>
    <dbReference type="NCBI Taxonomy" id="97485"/>
    <lineage>
        <taxon>Eukaryota</taxon>
        <taxon>Haptista</taxon>
        <taxon>Haptophyta</taxon>
        <taxon>Prymnesiophyceae</taxon>
        <taxon>Prymnesiales</taxon>
        <taxon>Prymnesiaceae</taxon>
        <taxon>Prymnesium</taxon>
    </lineage>
</organism>
<gene>
    <name evidence="2" type="ORF">AB1Y20_020475</name>
</gene>
<dbReference type="EMBL" id="JBGBPQ010000004">
    <property type="protein sequence ID" value="KAL1525622.1"/>
    <property type="molecule type" value="Genomic_DNA"/>
</dbReference>
<evidence type="ECO:0000313" key="3">
    <source>
        <dbReference type="Proteomes" id="UP001515480"/>
    </source>
</evidence>
<sequence>MRKRIEEEEMAALATDSDEDEVNEDPEAIRMEIRNMLRLKKMQQKRVQHGSTCAPTHDTTRESSTQSSSWANRGPMISETKAAIRDDEYHMRENKRTMAMYDELQDLQRKILRMEAEQRVQRCTLREGDLEVARFDLRRLQRLLQLD</sequence>
<feature type="region of interest" description="Disordered" evidence="1">
    <location>
        <begin position="41"/>
        <end position="79"/>
    </location>
</feature>
<feature type="compositionally biased region" description="Polar residues" evidence="1">
    <location>
        <begin position="62"/>
        <end position="71"/>
    </location>
</feature>
<feature type="compositionally biased region" description="Acidic residues" evidence="1">
    <location>
        <begin position="16"/>
        <end position="26"/>
    </location>
</feature>
<dbReference type="AlphaFoldDB" id="A0AB34JX07"/>
<evidence type="ECO:0000313" key="2">
    <source>
        <dbReference type="EMBL" id="KAL1525622.1"/>
    </source>
</evidence>
<protein>
    <submittedName>
        <fullName evidence="2">Uncharacterized protein</fullName>
    </submittedName>
</protein>
<name>A0AB34JX07_PRYPA</name>
<feature type="region of interest" description="Disordered" evidence="1">
    <location>
        <begin position="1"/>
        <end position="26"/>
    </location>
</feature>
<dbReference type="Proteomes" id="UP001515480">
    <property type="component" value="Unassembled WGS sequence"/>
</dbReference>
<accession>A0AB34JX07</accession>
<evidence type="ECO:0000256" key="1">
    <source>
        <dbReference type="SAM" id="MobiDB-lite"/>
    </source>
</evidence>
<keyword evidence="3" id="KW-1185">Reference proteome</keyword>
<comment type="caution">
    <text evidence="2">The sequence shown here is derived from an EMBL/GenBank/DDBJ whole genome shotgun (WGS) entry which is preliminary data.</text>
</comment>